<dbReference type="GO" id="GO:0016602">
    <property type="term" value="C:CCAAT-binding factor complex"/>
    <property type="evidence" value="ECO:0007669"/>
    <property type="project" value="InterPro"/>
</dbReference>
<keyword evidence="1" id="KW-0238">DNA-binding</keyword>
<dbReference type="Proteomes" id="UP000009169">
    <property type="component" value="Unassembled WGS sequence"/>
</dbReference>
<dbReference type="EMBL" id="DS995793">
    <property type="protein sequence ID" value="EGE09052.1"/>
    <property type="molecule type" value="Genomic_DNA"/>
</dbReference>
<gene>
    <name evidence="2" type="ORF">TEQG_08080</name>
</gene>
<dbReference type="eggNOG" id="KOG0869">
    <property type="taxonomic scope" value="Eukaryota"/>
</dbReference>
<sequence>MANLNLAALMDGASGIRINASMERPEHVALTRCRPAERRGPQYAGWGCNGSQRRKELCRLYKLHRHINSASAPYFGGEPEPKPIESKYYDLQIHYQGIKEQDLLLPVANTTEKCAGDKRKILNREDTLFTFLVLGFDNYAEALKIYLARYRGYRTTTLTICRAEQHLHPSSTIPPPPVVGNVLDGSGTARHTGWEQVIYKVHNLQR</sequence>
<dbReference type="Gene3D" id="1.10.20.10">
    <property type="entry name" value="Histone, subunit A"/>
    <property type="match status" value="1"/>
</dbReference>
<dbReference type="PANTHER" id="PTHR11064">
    <property type="entry name" value="CCAAT-BINDING TRANSCRIPTION FACTOR-RELATED"/>
    <property type="match status" value="1"/>
</dbReference>
<dbReference type="VEuPathDB" id="FungiDB:TEQG_08080"/>
<name>F2Q4I4_TRIEC</name>
<organism evidence="2 3">
    <name type="scientific">Trichophyton equinum (strain ATCC MYA-4606 / CBS 127.97)</name>
    <name type="common">Horse ringworm fungus</name>
    <dbReference type="NCBI Taxonomy" id="559882"/>
    <lineage>
        <taxon>Eukaryota</taxon>
        <taxon>Fungi</taxon>
        <taxon>Dikarya</taxon>
        <taxon>Ascomycota</taxon>
        <taxon>Pezizomycotina</taxon>
        <taxon>Eurotiomycetes</taxon>
        <taxon>Eurotiomycetidae</taxon>
        <taxon>Onygenales</taxon>
        <taxon>Arthrodermataceae</taxon>
        <taxon>Trichophyton</taxon>
    </lineage>
</organism>
<keyword evidence="3" id="KW-1185">Reference proteome</keyword>
<evidence type="ECO:0000256" key="1">
    <source>
        <dbReference type="ARBA" id="ARBA00023125"/>
    </source>
</evidence>
<dbReference type="SUPFAM" id="SSF47113">
    <property type="entry name" value="Histone-fold"/>
    <property type="match status" value="1"/>
</dbReference>
<dbReference type="GO" id="GO:0001228">
    <property type="term" value="F:DNA-binding transcription activator activity, RNA polymerase II-specific"/>
    <property type="evidence" value="ECO:0007669"/>
    <property type="project" value="InterPro"/>
</dbReference>
<dbReference type="HOGENOM" id="CLU_1332768_0_0_1"/>
<dbReference type="PANTHER" id="PTHR11064:SF9">
    <property type="entry name" value="NUCLEAR TRANSCRIPTION FACTOR Y SUBUNIT BETA"/>
    <property type="match status" value="1"/>
</dbReference>
<dbReference type="GO" id="GO:0000978">
    <property type="term" value="F:RNA polymerase II cis-regulatory region sequence-specific DNA binding"/>
    <property type="evidence" value="ECO:0007669"/>
    <property type="project" value="TreeGrafter"/>
</dbReference>
<proteinExistence type="predicted"/>
<dbReference type="InterPro" id="IPR009072">
    <property type="entry name" value="Histone-fold"/>
</dbReference>
<dbReference type="InterPro" id="IPR027113">
    <property type="entry name" value="Transc_fact_NFYB/HAP3"/>
</dbReference>
<reference evidence="3" key="1">
    <citation type="journal article" date="2012" name="MBio">
        <title>Comparative genome analysis of Trichophyton rubrum and related dermatophytes reveals candidate genes involved in infection.</title>
        <authorList>
            <person name="Martinez D.A."/>
            <person name="Oliver B.G."/>
            <person name="Graeser Y."/>
            <person name="Goldberg J.M."/>
            <person name="Li W."/>
            <person name="Martinez-Rossi N.M."/>
            <person name="Monod M."/>
            <person name="Shelest E."/>
            <person name="Barton R.C."/>
            <person name="Birch E."/>
            <person name="Brakhage A.A."/>
            <person name="Chen Z."/>
            <person name="Gurr S.J."/>
            <person name="Heiman D."/>
            <person name="Heitman J."/>
            <person name="Kosti I."/>
            <person name="Rossi A."/>
            <person name="Saif S."/>
            <person name="Samalova M."/>
            <person name="Saunders C.W."/>
            <person name="Shea T."/>
            <person name="Summerbell R.C."/>
            <person name="Xu J."/>
            <person name="Young S."/>
            <person name="Zeng Q."/>
            <person name="Birren B.W."/>
            <person name="Cuomo C.A."/>
            <person name="White T.C."/>
        </authorList>
    </citation>
    <scope>NUCLEOTIDE SEQUENCE [LARGE SCALE GENOMIC DNA]</scope>
    <source>
        <strain evidence="3">ATCC MYA-4606 / CBS 127.97</strain>
    </source>
</reference>
<dbReference type="GO" id="GO:0046982">
    <property type="term" value="F:protein heterodimerization activity"/>
    <property type="evidence" value="ECO:0007669"/>
    <property type="project" value="InterPro"/>
</dbReference>
<dbReference type="AlphaFoldDB" id="F2Q4I4"/>
<protein>
    <submittedName>
        <fullName evidence="2">Uncharacterized protein</fullName>
    </submittedName>
</protein>
<dbReference type="PRINTS" id="PR00615">
    <property type="entry name" value="CCAATSUBUNTA"/>
</dbReference>
<evidence type="ECO:0000313" key="2">
    <source>
        <dbReference type="EMBL" id="EGE09052.1"/>
    </source>
</evidence>
<evidence type="ECO:0000313" key="3">
    <source>
        <dbReference type="Proteomes" id="UP000009169"/>
    </source>
</evidence>
<accession>F2Q4I4</accession>